<evidence type="ECO:0000259" key="3">
    <source>
        <dbReference type="SMART" id="SM00322"/>
    </source>
</evidence>
<protein>
    <recommendedName>
        <fullName evidence="3">K Homology domain-containing protein</fullName>
    </recommendedName>
</protein>
<feature type="compositionally biased region" description="Basic and acidic residues" evidence="2">
    <location>
        <begin position="218"/>
        <end position="233"/>
    </location>
</feature>
<dbReference type="KEGG" id="nvi:100117290"/>
<dbReference type="GO" id="GO:0010468">
    <property type="term" value="P:regulation of gene expression"/>
    <property type="evidence" value="ECO:0007669"/>
    <property type="project" value="UniProtKB-ARBA"/>
</dbReference>
<keyword evidence="1" id="KW-0694">RNA-binding</keyword>
<dbReference type="InterPro" id="IPR004087">
    <property type="entry name" value="KH_dom"/>
</dbReference>
<dbReference type="InParanoid" id="A0A7M7H9X5"/>
<feature type="domain" description="K Homology" evidence="3">
    <location>
        <begin position="272"/>
        <end position="342"/>
    </location>
</feature>
<organism evidence="4 5">
    <name type="scientific">Nasonia vitripennis</name>
    <name type="common">Parasitic wasp</name>
    <dbReference type="NCBI Taxonomy" id="7425"/>
    <lineage>
        <taxon>Eukaryota</taxon>
        <taxon>Metazoa</taxon>
        <taxon>Ecdysozoa</taxon>
        <taxon>Arthropoda</taxon>
        <taxon>Hexapoda</taxon>
        <taxon>Insecta</taxon>
        <taxon>Pterygota</taxon>
        <taxon>Neoptera</taxon>
        <taxon>Endopterygota</taxon>
        <taxon>Hymenoptera</taxon>
        <taxon>Apocrita</taxon>
        <taxon>Proctotrupomorpha</taxon>
        <taxon>Chalcidoidea</taxon>
        <taxon>Pteromalidae</taxon>
        <taxon>Pteromalinae</taxon>
        <taxon>Nasonia</taxon>
    </lineage>
</organism>
<dbReference type="PANTHER" id="PTHR22948">
    <property type="entry name" value="TUDOR DOMAIN CONTAINING PROTEIN"/>
    <property type="match status" value="1"/>
</dbReference>
<dbReference type="Pfam" id="PF00567">
    <property type="entry name" value="TUDOR"/>
    <property type="match status" value="1"/>
</dbReference>
<feature type="region of interest" description="Disordered" evidence="2">
    <location>
        <begin position="187"/>
        <end position="264"/>
    </location>
</feature>
<keyword evidence="5" id="KW-1185">Reference proteome</keyword>
<dbReference type="CDD" id="cd22395">
    <property type="entry name" value="KH-I_AKAP1"/>
    <property type="match status" value="1"/>
</dbReference>
<reference evidence="4" key="1">
    <citation type="submission" date="2021-01" db="UniProtKB">
        <authorList>
            <consortium name="EnsemblMetazoa"/>
        </authorList>
    </citation>
    <scope>IDENTIFICATION</scope>
</reference>
<dbReference type="InterPro" id="IPR004088">
    <property type="entry name" value="KH_dom_type_1"/>
</dbReference>
<dbReference type="InterPro" id="IPR036612">
    <property type="entry name" value="KH_dom_type_1_sf"/>
</dbReference>
<dbReference type="PANTHER" id="PTHR22948:SF65">
    <property type="entry name" value="A-KINASE ANCHORING PROTEIN 1"/>
    <property type="match status" value="1"/>
</dbReference>
<dbReference type="Gene3D" id="3.30.1370.10">
    <property type="entry name" value="K Homology domain, type 1"/>
    <property type="match status" value="1"/>
</dbReference>
<dbReference type="Gene3D" id="2.40.50.90">
    <property type="match status" value="1"/>
</dbReference>
<feature type="region of interest" description="Disordered" evidence="2">
    <location>
        <begin position="35"/>
        <end position="64"/>
    </location>
</feature>
<dbReference type="SUPFAM" id="SSF54791">
    <property type="entry name" value="Eukaryotic type KH-domain (KH-domain type I)"/>
    <property type="match status" value="1"/>
</dbReference>
<dbReference type="InterPro" id="IPR002999">
    <property type="entry name" value="Tudor"/>
</dbReference>
<evidence type="ECO:0000313" key="5">
    <source>
        <dbReference type="Proteomes" id="UP000002358"/>
    </source>
</evidence>
<dbReference type="InterPro" id="IPR050621">
    <property type="entry name" value="Tudor_domain_containing"/>
</dbReference>
<evidence type="ECO:0000313" key="4">
    <source>
        <dbReference type="EnsemblMetazoa" id="XP_008204559"/>
    </source>
</evidence>
<dbReference type="SMR" id="A0A7M7H9X5"/>
<dbReference type="SMART" id="SM00322">
    <property type="entry name" value="KH"/>
    <property type="match status" value="1"/>
</dbReference>
<feature type="compositionally biased region" description="Polar residues" evidence="2">
    <location>
        <begin position="155"/>
        <end position="165"/>
    </location>
</feature>
<dbReference type="PROSITE" id="PS50084">
    <property type="entry name" value="KH_TYPE_1"/>
    <property type="match status" value="1"/>
</dbReference>
<gene>
    <name evidence="4" type="primary">100117290</name>
</gene>
<feature type="region of interest" description="Disordered" evidence="2">
    <location>
        <begin position="141"/>
        <end position="165"/>
    </location>
</feature>
<dbReference type="Proteomes" id="UP000002358">
    <property type="component" value="Chromosome 3"/>
</dbReference>
<dbReference type="GO" id="GO:0003723">
    <property type="term" value="F:RNA binding"/>
    <property type="evidence" value="ECO:0007669"/>
    <property type="project" value="UniProtKB-UniRule"/>
</dbReference>
<dbReference type="InterPro" id="IPR035437">
    <property type="entry name" value="SNase_OB-fold_sf"/>
</dbReference>
<dbReference type="SUPFAM" id="SSF63748">
    <property type="entry name" value="Tudor/PWWP/MBT"/>
    <property type="match status" value="1"/>
</dbReference>
<proteinExistence type="predicted"/>
<name>A0A7M7H9X5_NASVI</name>
<accession>A0A7M7H9X5</accession>
<dbReference type="FunCoup" id="A0A7M7H9X5">
    <property type="interactions" value="128"/>
</dbReference>
<dbReference type="GO" id="GO:0005739">
    <property type="term" value="C:mitochondrion"/>
    <property type="evidence" value="ECO:0007669"/>
    <property type="project" value="UniProtKB-ARBA"/>
</dbReference>
<dbReference type="AlphaFoldDB" id="A0A7M7H9X5"/>
<feature type="compositionally biased region" description="Polar residues" evidence="2">
    <location>
        <begin position="48"/>
        <end position="64"/>
    </location>
</feature>
<dbReference type="InterPro" id="IPR047368">
    <property type="entry name" value="KH-I_AKAP1"/>
</dbReference>
<sequence length="578" mass="64092">MSLGQAQLVKWSLPAFALILGLLWYKRRRVDRVDPGGASKLKGDTGLVNGSTSSPKPKVNANGNLCDSGIHTDESFSLNNSNHLASSPIDEIISPRKVSESLDIPNRKSSSSLLSCKSIELSNTPWYEDVESTPETREIVLGSNPSKNGFDYMSKSKSSAELNKSKNSSIMDNVIEEEAPATKLVVAKSEAQQEQKQEVKVSPSEKKQAVIEDNQTNGEEKKQRQALSERDSANHSPVSGVLEGSVTDEARSEGSTDSGKGGSIKCHLKDTHITTYEFVIPVKLVGKLIGRGGKFLQQIRSTSGVYIAVRRHPTDRDLKLCCIEGLPDGIASALELIRQQFPEKNYPHLTLEQFEYPPLVPEEVSWVPELMQLSLIEGVNNDVIVSHIIKPNHLFIQLPTHPTFPSLRILDEKMTQLYETNESPPVPDQLNKGMIVVAKWYNKWVRVFIENPDPKGEQTLARLVDHGGYWTFSNADMRKIRSDYLTLPFQAIEVFLANIQPKEEEWSQEAYTVVAQICTGIVGQAQIVGYADCSTFINLYYNIHKHGVISIADELIARGLAEPMSLEEVAPQEVLSSV</sequence>
<dbReference type="Gene3D" id="2.30.30.140">
    <property type="match status" value="1"/>
</dbReference>
<evidence type="ECO:0000256" key="2">
    <source>
        <dbReference type="SAM" id="MobiDB-lite"/>
    </source>
</evidence>
<evidence type="ECO:0000256" key="1">
    <source>
        <dbReference type="PROSITE-ProRule" id="PRU00117"/>
    </source>
</evidence>
<dbReference type="EnsemblMetazoa" id="XM_001601526">
    <property type="protein sequence ID" value="XP_001601576"/>
    <property type="gene ID" value="LOC100117290"/>
</dbReference>
<dbReference type="OrthoDB" id="10069557at2759"/>
<feature type="compositionally biased region" description="Basic and acidic residues" evidence="2">
    <location>
        <begin position="191"/>
        <end position="210"/>
    </location>
</feature>
<dbReference type="Pfam" id="PF00013">
    <property type="entry name" value="KH_1"/>
    <property type="match status" value="1"/>
</dbReference>
<dbReference type="OMA" id="PINGVWY"/>
<dbReference type="EnsemblMetazoa" id="XM_008206337">
    <property type="protein sequence ID" value="XP_008204559"/>
    <property type="gene ID" value="LOC100117290"/>
</dbReference>